<dbReference type="Gene3D" id="3.90.1200.10">
    <property type="match status" value="1"/>
</dbReference>
<dbReference type="Proteomes" id="UP001595604">
    <property type="component" value="Unassembled WGS sequence"/>
</dbReference>
<dbReference type="PANTHER" id="PTHR11012:SF30">
    <property type="entry name" value="PROTEIN KINASE-LIKE DOMAIN-CONTAINING"/>
    <property type="match status" value="1"/>
</dbReference>
<evidence type="ECO:0000259" key="1">
    <source>
        <dbReference type="SMART" id="SM00587"/>
    </source>
</evidence>
<dbReference type="SUPFAM" id="SSF56112">
    <property type="entry name" value="Protein kinase-like (PK-like)"/>
    <property type="match status" value="1"/>
</dbReference>
<protein>
    <submittedName>
        <fullName evidence="2">Phosphotransferase</fullName>
    </submittedName>
</protein>
<feature type="domain" description="CHK kinase-like" evidence="1">
    <location>
        <begin position="125"/>
        <end position="304"/>
    </location>
</feature>
<name>A0ABV7IPQ3_9SPHN</name>
<evidence type="ECO:0000313" key="2">
    <source>
        <dbReference type="EMBL" id="MFC3172828.1"/>
    </source>
</evidence>
<dbReference type="InterPro" id="IPR004119">
    <property type="entry name" value="EcKL"/>
</dbReference>
<evidence type="ECO:0000313" key="3">
    <source>
        <dbReference type="Proteomes" id="UP001595604"/>
    </source>
</evidence>
<proteinExistence type="predicted"/>
<dbReference type="InterPro" id="IPR015897">
    <property type="entry name" value="CHK_kinase-like"/>
</dbReference>
<organism evidence="2 3">
    <name type="scientific">Novosphingobium bradum</name>
    <dbReference type="NCBI Taxonomy" id="1737444"/>
    <lineage>
        <taxon>Bacteria</taxon>
        <taxon>Pseudomonadati</taxon>
        <taxon>Pseudomonadota</taxon>
        <taxon>Alphaproteobacteria</taxon>
        <taxon>Sphingomonadales</taxon>
        <taxon>Sphingomonadaceae</taxon>
        <taxon>Novosphingobium</taxon>
    </lineage>
</organism>
<dbReference type="Pfam" id="PF02958">
    <property type="entry name" value="EcKL"/>
    <property type="match status" value="1"/>
</dbReference>
<accession>A0ABV7IPQ3</accession>
<dbReference type="SMART" id="SM00587">
    <property type="entry name" value="CHK"/>
    <property type="match status" value="1"/>
</dbReference>
<comment type="caution">
    <text evidence="2">The sequence shown here is derived from an EMBL/GenBank/DDBJ whole genome shotgun (WGS) entry which is preliminary data.</text>
</comment>
<dbReference type="InterPro" id="IPR011009">
    <property type="entry name" value="Kinase-like_dom_sf"/>
</dbReference>
<dbReference type="EMBL" id="JBHRTQ010000001">
    <property type="protein sequence ID" value="MFC3172828.1"/>
    <property type="molecule type" value="Genomic_DNA"/>
</dbReference>
<sequence length="364" mass="39317">MTKMNALAPDIRRPDQLDPAWFTRALQAAGFDAEIAAVAAKPVGTGQIGDSIRFTLTHARPCPGAPASLVGKFPAADPTSFASGRNGGNYLREVRFYQQLAASARIAVPQCFYAEVDEDSGEYVLLLEDLAPARQGDQLAGVTIDQAMLVVDQAARLHASHWGDETLLDTAWLVNSRKAPPSPLSEEGIRDFWRGFQQRYAGRIGPKVIEAGTVLTDNLAAYRANSNRPRCLIHGDFRPDNIMFASEAGGHPITVLDWQSIGFGAAAVDLGYFLAGALPAEVRREHEAEMLARYHAELRAGGVTDYAEAELRADYASGGLRMLFIAIVSAMRVKQTARGDEMFLLMAACAADHCIDNDGLALLA</sequence>
<keyword evidence="3" id="KW-1185">Reference proteome</keyword>
<dbReference type="PANTHER" id="PTHR11012">
    <property type="entry name" value="PROTEIN KINASE-LIKE DOMAIN-CONTAINING"/>
    <property type="match status" value="1"/>
</dbReference>
<gene>
    <name evidence="2" type="ORF">ACFOD9_01035</name>
</gene>
<dbReference type="RefSeq" id="WP_379508223.1">
    <property type="nucleotide sequence ID" value="NZ_JBHRTQ010000001.1"/>
</dbReference>
<reference evidence="3" key="1">
    <citation type="journal article" date="2019" name="Int. J. Syst. Evol. Microbiol.">
        <title>The Global Catalogue of Microorganisms (GCM) 10K type strain sequencing project: providing services to taxonomists for standard genome sequencing and annotation.</title>
        <authorList>
            <consortium name="The Broad Institute Genomics Platform"/>
            <consortium name="The Broad Institute Genome Sequencing Center for Infectious Disease"/>
            <person name="Wu L."/>
            <person name="Ma J."/>
        </authorList>
    </citation>
    <scope>NUCLEOTIDE SEQUENCE [LARGE SCALE GENOMIC DNA]</scope>
    <source>
        <strain evidence="3">KCTC 42984</strain>
    </source>
</reference>